<dbReference type="InterPro" id="IPR000600">
    <property type="entry name" value="ROK"/>
</dbReference>
<dbReference type="RefSeq" id="WP_189427066.1">
    <property type="nucleotide sequence ID" value="NZ_BMZE01000004.1"/>
</dbReference>
<dbReference type="GO" id="GO:0016301">
    <property type="term" value="F:kinase activity"/>
    <property type="evidence" value="ECO:0007669"/>
    <property type="project" value="UniProtKB-KW"/>
</dbReference>
<dbReference type="PANTHER" id="PTHR18964">
    <property type="entry name" value="ROK (REPRESSOR, ORF, KINASE) FAMILY"/>
    <property type="match status" value="1"/>
</dbReference>
<sequence length="306" mass="31089">MSLAVGIDIGGTGIKYSLVTEVGEVRRRHYHPLQRGVAYSELLSEMAGTVASLAADASDKIIGIGLATPGHIERIGYTFVDGGENLPALGEGRIVPDLADATDLPVAIENDGLAAAMGEMMFGAGQGVENFAMLTLGTGVGGGLICGGRPNHGPGRQPPEFGAIVLDIAGPPNTHGQPGTLEAFAGKAGFAAAFARQGLIGDDLRAHFALAGQGHEPAVRAVDAVALRIAQAIGIITNIANIEICIIGGGVSGAGPVLFEAIERHLPHYTWPALYPNVRIVSAKNGNDAGTLGAAALAFDANAQPG</sequence>
<dbReference type="AlphaFoldDB" id="A0A918SDE9"/>
<proteinExistence type="inferred from homology"/>
<reference evidence="2" key="2">
    <citation type="submission" date="2020-09" db="EMBL/GenBank/DDBJ databases">
        <authorList>
            <person name="Sun Q."/>
            <person name="Kim S."/>
        </authorList>
    </citation>
    <scope>NUCLEOTIDE SEQUENCE</scope>
    <source>
        <strain evidence="2">KCTC 32437</strain>
    </source>
</reference>
<reference evidence="2" key="1">
    <citation type="journal article" date="2014" name="Int. J. Syst. Evol. Microbiol.">
        <title>Complete genome sequence of Corynebacterium casei LMG S-19264T (=DSM 44701T), isolated from a smear-ripened cheese.</title>
        <authorList>
            <consortium name="US DOE Joint Genome Institute (JGI-PGF)"/>
            <person name="Walter F."/>
            <person name="Albersmeier A."/>
            <person name="Kalinowski J."/>
            <person name="Ruckert C."/>
        </authorList>
    </citation>
    <scope>NUCLEOTIDE SEQUENCE</scope>
    <source>
        <strain evidence="2">KCTC 32437</strain>
    </source>
</reference>
<comment type="similarity">
    <text evidence="1">Belongs to the ROK (NagC/XylR) family.</text>
</comment>
<dbReference type="Pfam" id="PF00480">
    <property type="entry name" value="ROK"/>
    <property type="match status" value="1"/>
</dbReference>
<dbReference type="Proteomes" id="UP000646579">
    <property type="component" value="Unassembled WGS sequence"/>
</dbReference>
<evidence type="ECO:0000313" key="2">
    <source>
        <dbReference type="EMBL" id="GHA35851.1"/>
    </source>
</evidence>
<evidence type="ECO:0000313" key="3">
    <source>
        <dbReference type="Proteomes" id="UP000646579"/>
    </source>
</evidence>
<organism evidence="2 3">
    <name type="scientific">Devosia pacifica</name>
    <dbReference type="NCBI Taxonomy" id="1335967"/>
    <lineage>
        <taxon>Bacteria</taxon>
        <taxon>Pseudomonadati</taxon>
        <taxon>Pseudomonadota</taxon>
        <taxon>Alphaproteobacteria</taxon>
        <taxon>Hyphomicrobiales</taxon>
        <taxon>Devosiaceae</taxon>
        <taxon>Devosia</taxon>
    </lineage>
</organism>
<keyword evidence="2" id="KW-0808">Transferase</keyword>
<evidence type="ECO:0000256" key="1">
    <source>
        <dbReference type="ARBA" id="ARBA00006479"/>
    </source>
</evidence>
<name>A0A918SDE9_9HYPH</name>
<dbReference type="Gene3D" id="3.30.420.40">
    <property type="match status" value="2"/>
</dbReference>
<accession>A0A918SDE9</accession>
<keyword evidence="3" id="KW-1185">Reference proteome</keyword>
<dbReference type="PANTHER" id="PTHR18964:SF149">
    <property type="entry name" value="BIFUNCTIONAL UDP-N-ACETYLGLUCOSAMINE 2-EPIMERASE_N-ACETYLMANNOSAMINE KINASE"/>
    <property type="match status" value="1"/>
</dbReference>
<protein>
    <submittedName>
        <fullName evidence="2">Sugar kinase</fullName>
    </submittedName>
</protein>
<dbReference type="EMBL" id="BMZE01000004">
    <property type="protein sequence ID" value="GHA35851.1"/>
    <property type="molecule type" value="Genomic_DNA"/>
</dbReference>
<dbReference type="InterPro" id="IPR043129">
    <property type="entry name" value="ATPase_NBD"/>
</dbReference>
<gene>
    <name evidence="2" type="ORF">GCM10007989_34840</name>
</gene>
<dbReference type="SUPFAM" id="SSF53067">
    <property type="entry name" value="Actin-like ATPase domain"/>
    <property type="match status" value="1"/>
</dbReference>
<comment type="caution">
    <text evidence="2">The sequence shown here is derived from an EMBL/GenBank/DDBJ whole genome shotgun (WGS) entry which is preliminary data.</text>
</comment>
<keyword evidence="2" id="KW-0418">Kinase</keyword>